<evidence type="ECO:0000313" key="2">
    <source>
        <dbReference type="EMBL" id="WMW26350.1"/>
    </source>
</evidence>
<sequence>MVSEDLDLLNDDLSADRILSFVNVLKIVSKTDEFKEWMNTYHHLEVDDDIFVGYKFFMSVCIRGIINSVIYEDSLGLDEDFTFFRARFVGVDLEDIPNTCEKTIFIKSIWPISRQIKKAKNWEELHKSTEPINELIFLFDKFFEENISETEPLDKFECLKIVTIIYTHIFLNDTSEGIPHIYRLIPILKTDVKEQYMSKAYLGYVYTLQYLWFILLGEQIFKETSLKELHEAHILYSKDVAEEFKLPFELSELESVVQNQDIIDEDSLHFETLKKWFALDRFFGKINEEIVSPIKEELKIDLIFHPLLSVKPDYDKKLFEKILLKDKLSDPTYLKDYDNDKLTEKRLNYRFFWYDVNVLDSQEFTLFNGLPSFISTLLGTIESSKIFAQGDIVSVLKFKHPVEGAKIYDYSYAILIHASSGMGISDYSGWLVFYDCASDSGSSELLFLQAEDLINTFVEGSKIELQTEIVDKEEFKKYLLKKDVSSSSDELSLSEVKTKVDIFTADAKGKLFEYAFCNWLFEHHSIINSLIKFDVQVNNEQIDAYEEFEDRIELYECKVQLHTEKLDDIINQVQRKVKALPSDKKVIRNLVIYMPCSIKDKNELKKAKIYVHDDFKANIFERLNPESKKKLSLVLEFKINQITEKKPHYRF</sequence>
<evidence type="ECO:0000256" key="1">
    <source>
        <dbReference type="SAM" id="Coils"/>
    </source>
</evidence>
<evidence type="ECO:0000313" key="3">
    <source>
        <dbReference type="Proteomes" id="UP001182908"/>
    </source>
</evidence>
<feature type="coiled-coil region" evidence="1">
    <location>
        <begin position="538"/>
        <end position="565"/>
    </location>
</feature>
<protein>
    <submittedName>
        <fullName evidence="2">Uncharacterized protein</fullName>
    </submittedName>
</protein>
<reference evidence="2 3" key="1">
    <citation type="submission" date="2023-08" db="EMBL/GenBank/DDBJ databases">
        <title>Methanolobus mangrovi sp. nov. and Methanolobus sediminis sp. nov, two novel methylotrophic methanogens isolated from mangrove sediments in China.</title>
        <authorList>
            <person name="Zhou J."/>
        </authorList>
    </citation>
    <scope>NUCLEOTIDE SEQUENCE [LARGE SCALE GENOMIC DNA]</scope>
    <source>
        <strain evidence="2 3">FTZ6</strain>
    </source>
</reference>
<gene>
    <name evidence="2" type="ORF">RE474_06465</name>
</gene>
<dbReference type="KEGG" id="mseb:RE474_06465"/>
<keyword evidence="1" id="KW-0175">Coiled coil</keyword>
<proteinExistence type="predicted"/>
<organism evidence="2 3">
    <name type="scientific">Methanolobus sediminis</name>
    <dbReference type="NCBI Taxonomy" id="3072978"/>
    <lineage>
        <taxon>Archaea</taxon>
        <taxon>Methanobacteriati</taxon>
        <taxon>Methanobacteriota</taxon>
        <taxon>Stenosarchaea group</taxon>
        <taxon>Methanomicrobia</taxon>
        <taxon>Methanosarcinales</taxon>
        <taxon>Methanosarcinaceae</taxon>
        <taxon>Methanolobus</taxon>
    </lineage>
</organism>
<keyword evidence="3" id="KW-1185">Reference proteome</keyword>
<accession>A0AA51YK96</accession>
<dbReference type="RefSeq" id="WP_309312146.1">
    <property type="nucleotide sequence ID" value="NZ_CP133592.1"/>
</dbReference>
<name>A0AA51YK96_9EURY</name>
<dbReference type="Proteomes" id="UP001182908">
    <property type="component" value="Chromosome"/>
</dbReference>
<dbReference type="AlphaFoldDB" id="A0AA51YK96"/>
<dbReference type="EMBL" id="CP133592">
    <property type="protein sequence ID" value="WMW26350.1"/>
    <property type="molecule type" value="Genomic_DNA"/>
</dbReference>
<dbReference type="GeneID" id="84232344"/>